<gene>
    <name evidence="3" type="ORF">HC352_06515</name>
</gene>
<dbReference type="KEGG" id="arca:HC352_06515"/>
<dbReference type="PANTHER" id="PTHR43393:SF2">
    <property type="entry name" value="CYTOKININ RIBOSIDE 5'-MONOPHOSPHATE PHOSPHORIBOHYDROLASE"/>
    <property type="match status" value="1"/>
</dbReference>
<evidence type="ECO:0000256" key="2">
    <source>
        <dbReference type="SAM" id="MobiDB-lite"/>
    </source>
</evidence>
<comment type="catalytic activity">
    <reaction evidence="1">
        <text>N(6)-(dimethylallyl)adenosine 5'-phosphate + H2O = N(6)-dimethylallyladenine + D-ribose 5-phosphate</text>
        <dbReference type="Rhea" id="RHEA:48560"/>
        <dbReference type="ChEBI" id="CHEBI:15377"/>
        <dbReference type="ChEBI" id="CHEBI:17660"/>
        <dbReference type="ChEBI" id="CHEBI:57526"/>
        <dbReference type="ChEBI" id="CHEBI:78346"/>
        <dbReference type="EC" id="3.2.2.n1"/>
    </reaction>
</comment>
<keyword evidence="1" id="KW-0203">Cytokinin biosynthesis</keyword>
<organism evidence="3 4">
    <name type="scientific">Arcanobacterium buesumense</name>
    <dbReference type="NCBI Taxonomy" id="2722751"/>
    <lineage>
        <taxon>Bacteria</taxon>
        <taxon>Bacillati</taxon>
        <taxon>Actinomycetota</taxon>
        <taxon>Actinomycetes</taxon>
        <taxon>Actinomycetales</taxon>
        <taxon>Actinomycetaceae</taxon>
        <taxon>Arcanobacterium</taxon>
    </lineage>
</organism>
<dbReference type="InterPro" id="IPR052341">
    <property type="entry name" value="LOG_family_nucleotidases"/>
</dbReference>
<dbReference type="SUPFAM" id="SSF102405">
    <property type="entry name" value="MCP/YpsA-like"/>
    <property type="match status" value="1"/>
</dbReference>
<reference evidence="3 4" key="1">
    <citation type="submission" date="2020-03" db="EMBL/GenBank/DDBJ databases">
        <title>Complete genome of Arcanobacterium buesumensis sp. nov. strain 2701.</title>
        <authorList>
            <person name="Borowiak M."/>
            <person name="Alssahen M."/>
            <person name="Laemmler C."/>
            <person name="Malorny B."/>
            <person name="Hassan A."/>
            <person name="Prenger-Berninghoff E."/>
            <person name="Ploetz M."/>
            <person name="Abdulmawjood A."/>
        </authorList>
    </citation>
    <scope>NUCLEOTIDE SEQUENCE [LARGE SCALE GENOMIC DNA]</scope>
    <source>
        <strain evidence="3 4">2701</strain>
    </source>
</reference>
<dbReference type="GO" id="GO:0009691">
    <property type="term" value="P:cytokinin biosynthetic process"/>
    <property type="evidence" value="ECO:0007669"/>
    <property type="project" value="UniProtKB-UniRule"/>
</dbReference>
<dbReference type="Proteomes" id="UP000502298">
    <property type="component" value="Chromosome"/>
</dbReference>
<protein>
    <recommendedName>
        <fullName evidence="1">Cytokinin riboside 5'-monophosphate phosphoribohydrolase</fullName>
        <ecNumber evidence="1">3.2.2.n1</ecNumber>
    </recommendedName>
</protein>
<evidence type="ECO:0000313" key="3">
    <source>
        <dbReference type="EMBL" id="QJC22194.1"/>
    </source>
</evidence>
<comment type="catalytic activity">
    <reaction evidence="1">
        <text>9-ribosyl-trans-zeatin 5'-phosphate + H2O = trans-zeatin + D-ribose 5-phosphate</text>
        <dbReference type="Rhea" id="RHEA:48564"/>
        <dbReference type="ChEBI" id="CHEBI:15377"/>
        <dbReference type="ChEBI" id="CHEBI:16522"/>
        <dbReference type="ChEBI" id="CHEBI:78346"/>
        <dbReference type="ChEBI" id="CHEBI:87947"/>
        <dbReference type="EC" id="3.2.2.n1"/>
    </reaction>
</comment>
<evidence type="ECO:0000313" key="4">
    <source>
        <dbReference type="Proteomes" id="UP000502298"/>
    </source>
</evidence>
<dbReference type="InterPro" id="IPR031100">
    <property type="entry name" value="LOG_fam"/>
</dbReference>
<name>A0A6H2EM96_9ACTO</name>
<dbReference type="RefSeq" id="WP_168918125.1">
    <property type="nucleotide sequence ID" value="NZ_CP050804.1"/>
</dbReference>
<dbReference type="AlphaFoldDB" id="A0A6H2EM96"/>
<dbReference type="InterPro" id="IPR005269">
    <property type="entry name" value="LOG"/>
</dbReference>
<dbReference type="Pfam" id="PF03641">
    <property type="entry name" value="Lysine_decarbox"/>
    <property type="match status" value="1"/>
</dbReference>
<evidence type="ECO:0000256" key="1">
    <source>
        <dbReference type="RuleBase" id="RU363015"/>
    </source>
</evidence>
<dbReference type="EMBL" id="CP050804">
    <property type="protein sequence ID" value="QJC22194.1"/>
    <property type="molecule type" value="Genomic_DNA"/>
</dbReference>
<dbReference type="GO" id="GO:0005829">
    <property type="term" value="C:cytosol"/>
    <property type="evidence" value="ECO:0007669"/>
    <property type="project" value="TreeGrafter"/>
</dbReference>
<feature type="region of interest" description="Disordered" evidence="2">
    <location>
        <begin position="1"/>
        <end position="20"/>
    </location>
</feature>
<dbReference type="GO" id="GO:0016787">
    <property type="term" value="F:hydrolase activity"/>
    <property type="evidence" value="ECO:0007669"/>
    <property type="project" value="UniProtKB-KW"/>
</dbReference>
<comment type="similarity">
    <text evidence="1">Belongs to the LOG family.</text>
</comment>
<dbReference type="PANTHER" id="PTHR43393">
    <property type="entry name" value="CYTOKININ RIBOSIDE 5'-MONOPHOSPHATE PHOSPHORIBOHYDROLASE"/>
    <property type="match status" value="1"/>
</dbReference>
<proteinExistence type="inferred from homology"/>
<accession>A0A6H2EM96</accession>
<keyword evidence="4" id="KW-1185">Reference proteome</keyword>
<dbReference type="Gene3D" id="3.40.50.450">
    <property type="match status" value="1"/>
</dbReference>
<keyword evidence="1" id="KW-0378">Hydrolase</keyword>
<dbReference type="NCBIfam" id="TIGR00730">
    <property type="entry name" value="Rossman fold protein, TIGR00730 family"/>
    <property type="match status" value="1"/>
</dbReference>
<dbReference type="EC" id="3.2.2.n1" evidence="1"/>
<sequence>MTSSGNIPHAQTGALSSQVSSTVTDLTRAEDALRGIGPAIAVYGSARISVGDPRYKLAYRVGQLLGAQGLAIVTGGGPGIMEAANRGVKNSGALSVGLGIEIPQEVTSNEYLDVGLTFDYFYTRKVAMVKHVLGAVVFPGGFGTMDELFEVLTLVQTGKLLNFPIILVGTDYWHGLMTWMDQTMLGEQMVSPGYNGLFSVVDDAEGVVRALHAAHVLSQES</sequence>